<dbReference type="AlphaFoldDB" id="A0A9I9EGI0"/>
<organism evidence="1">
    <name type="scientific">Cucumis melo</name>
    <name type="common">Muskmelon</name>
    <dbReference type="NCBI Taxonomy" id="3656"/>
    <lineage>
        <taxon>Eukaryota</taxon>
        <taxon>Viridiplantae</taxon>
        <taxon>Streptophyta</taxon>
        <taxon>Embryophyta</taxon>
        <taxon>Tracheophyta</taxon>
        <taxon>Spermatophyta</taxon>
        <taxon>Magnoliopsida</taxon>
        <taxon>eudicotyledons</taxon>
        <taxon>Gunneridae</taxon>
        <taxon>Pentapetalae</taxon>
        <taxon>rosids</taxon>
        <taxon>fabids</taxon>
        <taxon>Cucurbitales</taxon>
        <taxon>Cucurbitaceae</taxon>
        <taxon>Benincaseae</taxon>
        <taxon>Cucumis</taxon>
    </lineage>
</organism>
<dbReference type="EnsemblPlants" id="MELO3C033445.2.1">
    <property type="protein sequence ID" value="MELO3C033445.2.1"/>
    <property type="gene ID" value="MELO3C033445.2"/>
</dbReference>
<name>A0A9I9EGI0_CUCME</name>
<dbReference type="Gramene" id="MELO3C033445.2.1">
    <property type="protein sequence ID" value="MELO3C033445.2.1"/>
    <property type="gene ID" value="MELO3C033445.2"/>
</dbReference>
<accession>A0A9I9EGI0</accession>
<evidence type="ECO:0000313" key="1">
    <source>
        <dbReference type="EnsemblPlants" id="MELO3C033445.2.1"/>
    </source>
</evidence>
<proteinExistence type="predicted"/>
<protein>
    <submittedName>
        <fullName evidence="1">Uncharacterized protein</fullName>
    </submittedName>
</protein>
<sequence length="76" mass="8838">MGRMAGEGDCIVWWKGKWERKEGIRSVYKWPESMELQGRVAENRGKGSAKGKLLKNRFPLFHSCLCYASAYIYIHQ</sequence>
<reference evidence="1" key="1">
    <citation type="submission" date="2023-03" db="UniProtKB">
        <authorList>
            <consortium name="EnsemblPlants"/>
        </authorList>
    </citation>
    <scope>IDENTIFICATION</scope>
</reference>